<feature type="signal peptide" evidence="5">
    <location>
        <begin position="1"/>
        <end position="18"/>
    </location>
</feature>
<feature type="domain" description="Peptidase M10 metallopeptidase" evidence="6">
    <location>
        <begin position="169"/>
        <end position="217"/>
    </location>
</feature>
<protein>
    <recommendedName>
        <fullName evidence="6">Peptidase M10 metallopeptidase domain-containing protein</fullName>
    </recommendedName>
</protein>
<evidence type="ECO:0000256" key="4">
    <source>
        <dbReference type="ARBA" id="ARBA00022833"/>
    </source>
</evidence>
<gene>
    <name evidence="7" type="ORF">A9Q84_02455</name>
</gene>
<sequence length="266" mass="28416">MGILILLTSILFQFNSYATFSLNTSFAAAFGKDEVVVNLATHSCDQIPFTNDEILSMAVEGVDTLWNRVPTSKLKLRRGSHVTVSGDFATERICVTNSGSCAPNSALAGATEVLISCNDDSGAGAANFPSNNVLAVTLPINTSGKDIVGSVILLNNKVGTGLATLTREEFVAVLAHEIGHAFGLGHASGRDSLMYYTNVPNRKALGYDDIKGISYLYPREQPTSCGSIAYIDDNQRGKGIFSLLLLGTMMFFALKQRTPQLVPVKA</sequence>
<evidence type="ECO:0000256" key="1">
    <source>
        <dbReference type="ARBA" id="ARBA00022670"/>
    </source>
</evidence>
<evidence type="ECO:0000313" key="8">
    <source>
        <dbReference type="Proteomes" id="UP000196531"/>
    </source>
</evidence>
<dbReference type="AlphaFoldDB" id="A0A1Y5FCI8"/>
<comment type="caution">
    <text evidence="7">The sequence shown here is derived from an EMBL/GenBank/DDBJ whole genome shotgun (WGS) entry which is preliminary data.</text>
</comment>
<dbReference type="Pfam" id="PF00413">
    <property type="entry name" value="Peptidase_M10"/>
    <property type="match status" value="1"/>
</dbReference>
<evidence type="ECO:0000256" key="2">
    <source>
        <dbReference type="ARBA" id="ARBA00022723"/>
    </source>
</evidence>
<name>A0A1Y5FCI8_9BACT</name>
<keyword evidence="3" id="KW-0378">Hydrolase</keyword>
<evidence type="ECO:0000256" key="5">
    <source>
        <dbReference type="SAM" id="SignalP"/>
    </source>
</evidence>
<evidence type="ECO:0000259" key="6">
    <source>
        <dbReference type="Pfam" id="PF00413"/>
    </source>
</evidence>
<keyword evidence="2" id="KW-0479">Metal-binding</keyword>
<keyword evidence="5" id="KW-0732">Signal</keyword>
<dbReference type="GO" id="GO:0031012">
    <property type="term" value="C:extracellular matrix"/>
    <property type="evidence" value="ECO:0007669"/>
    <property type="project" value="InterPro"/>
</dbReference>
<feature type="chain" id="PRO_5012825275" description="Peptidase M10 metallopeptidase domain-containing protein" evidence="5">
    <location>
        <begin position="19"/>
        <end position="266"/>
    </location>
</feature>
<dbReference type="InterPro" id="IPR024079">
    <property type="entry name" value="MetalloPept_cat_dom_sf"/>
</dbReference>
<dbReference type="PRINTS" id="PR00138">
    <property type="entry name" value="MATRIXIN"/>
</dbReference>
<proteinExistence type="predicted"/>
<dbReference type="GO" id="GO:0004222">
    <property type="term" value="F:metalloendopeptidase activity"/>
    <property type="evidence" value="ECO:0007669"/>
    <property type="project" value="InterPro"/>
</dbReference>
<keyword evidence="1" id="KW-0645">Protease</keyword>
<dbReference type="GO" id="GO:0006508">
    <property type="term" value="P:proteolysis"/>
    <property type="evidence" value="ECO:0007669"/>
    <property type="project" value="UniProtKB-KW"/>
</dbReference>
<organism evidence="7 8">
    <name type="scientific">Halobacteriovorax marinus</name>
    <dbReference type="NCBI Taxonomy" id="97084"/>
    <lineage>
        <taxon>Bacteria</taxon>
        <taxon>Pseudomonadati</taxon>
        <taxon>Bdellovibrionota</taxon>
        <taxon>Bacteriovoracia</taxon>
        <taxon>Bacteriovoracales</taxon>
        <taxon>Halobacteriovoraceae</taxon>
        <taxon>Halobacteriovorax</taxon>
    </lineage>
</organism>
<dbReference type="Gene3D" id="3.40.390.10">
    <property type="entry name" value="Collagenase (Catalytic Domain)"/>
    <property type="match status" value="1"/>
</dbReference>
<reference evidence="8" key="1">
    <citation type="journal article" date="2017" name="Proc. Natl. Acad. Sci. U.S.A.">
        <title>Simulation of Deepwater Horizon oil plume reveals substrate specialization within a complex community of hydrocarbon-degraders.</title>
        <authorList>
            <person name="Hu P."/>
            <person name="Dubinsky E.A."/>
            <person name="Probst A.J."/>
            <person name="Wang J."/>
            <person name="Sieber C.M.K."/>
            <person name="Tom L.M."/>
            <person name="Gardinali P."/>
            <person name="Banfield J.F."/>
            <person name="Atlas R.M."/>
            <person name="Andersen G.L."/>
        </authorList>
    </citation>
    <scope>NUCLEOTIDE SEQUENCE [LARGE SCALE GENOMIC DNA]</scope>
</reference>
<keyword evidence="4" id="KW-0862">Zinc</keyword>
<dbReference type="EMBL" id="MAAO01000002">
    <property type="protein sequence ID" value="OUR99911.1"/>
    <property type="molecule type" value="Genomic_DNA"/>
</dbReference>
<dbReference type="GO" id="GO:0008270">
    <property type="term" value="F:zinc ion binding"/>
    <property type="evidence" value="ECO:0007669"/>
    <property type="project" value="InterPro"/>
</dbReference>
<dbReference type="Proteomes" id="UP000196531">
    <property type="component" value="Unassembled WGS sequence"/>
</dbReference>
<dbReference type="SUPFAM" id="SSF55486">
    <property type="entry name" value="Metalloproteases ('zincins'), catalytic domain"/>
    <property type="match status" value="1"/>
</dbReference>
<dbReference type="InterPro" id="IPR021190">
    <property type="entry name" value="Pept_M10A"/>
</dbReference>
<accession>A0A1Y5FCI8</accession>
<evidence type="ECO:0000313" key="7">
    <source>
        <dbReference type="EMBL" id="OUR99911.1"/>
    </source>
</evidence>
<evidence type="ECO:0000256" key="3">
    <source>
        <dbReference type="ARBA" id="ARBA00022801"/>
    </source>
</evidence>
<dbReference type="InterPro" id="IPR001818">
    <property type="entry name" value="Pept_M10_metallopeptidase"/>
</dbReference>